<feature type="signal peptide" evidence="3">
    <location>
        <begin position="1"/>
        <end position="22"/>
    </location>
</feature>
<keyword evidence="2" id="KW-1133">Transmembrane helix</keyword>
<gene>
    <name evidence="4" type="ORF">D5H75_11375</name>
</gene>
<evidence type="ECO:0000313" key="4">
    <source>
        <dbReference type="EMBL" id="RJL33384.1"/>
    </source>
</evidence>
<keyword evidence="3" id="KW-0732">Signal</keyword>
<sequence length="356" mass="36752">MLVAAVSAGAALPAAVLSPVQAGPSAPPSLRVEVIADGAPPYDRLDTGPRDGRVRAGDSVLYRVEARPGSRPARAVRLSLTASPDAELAAGRGREGRWRRGPVAYDLGDLRGRRRVEARLRVPRGASSVTLRAALSESGGPPVVTRERTVRVVGPVSAMSRPSRPGGPPGPGETPEGFMSELLSGLAEAGPAYGAPAWPHASHGDVGIGDLVQERPAPRPGGDTEGRPRGAAPGSPGRPSMPPLPHLPIRPPRPAVPAPAPLPGLGELRPPVPPRVKPPAGPALPLVAPTGQAPIGRSPIVTSVEPDRSDPTPGRRLIAFTTAAVRSPVTVAVAILLLLLLLTLQPRLRRDPRQAP</sequence>
<feature type="compositionally biased region" description="Pro residues" evidence="1">
    <location>
        <begin position="239"/>
        <end position="262"/>
    </location>
</feature>
<reference evidence="4 5" key="1">
    <citation type="submission" date="2018-09" db="EMBL/GenBank/DDBJ databases">
        <title>YIM 75507 draft genome.</title>
        <authorList>
            <person name="Tang S."/>
            <person name="Feng Y."/>
        </authorList>
    </citation>
    <scope>NUCLEOTIDE SEQUENCE [LARGE SCALE GENOMIC DNA]</scope>
    <source>
        <strain evidence="4 5">YIM 75507</strain>
    </source>
</reference>
<evidence type="ECO:0000256" key="3">
    <source>
        <dbReference type="SAM" id="SignalP"/>
    </source>
</evidence>
<dbReference type="AlphaFoldDB" id="A0A3A4B7B0"/>
<proteinExistence type="predicted"/>
<dbReference type="Proteomes" id="UP000265768">
    <property type="component" value="Unassembled WGS sequence"/>
</dbReference>
<evidence type="ECO:0000256" key="2">
    <source>
        <dbReference type="SAM" id="Phobius"/>
    </source>
</evidence>
<organism evidence="4 5">
    <name type="scientific">Bailinhaonella thermotolerans</name>
    <dbReference type="NCBI Taxonomy" id="1070861"/>
    <lineage>
        <taxon>Bacteria</taxon>
        <taxon>Bacillati</taxon>
        <taxon>Actinomycetota</taxon>
        <taxon>Actinomycetes</taxon>
        <taxon>Streptosporangiales</taxon>
        <taxon>Streptosporangiaceae</taxon>
        <taxon>Bailinhaonella</taxon>
    </lineage>
</organism>
<protein>
    <recommendedName>
        <fullName evidence="6">DUF11 domain-containing protein</fullName>
    </recommendedName>
</protein>
<keyword evidence="2" id="KW-0472">Membrane</keyword>
<name>A0A3A4B7B0_9ACTN</name>
<evidence type="ECO:0000313" key="5">
    <source>
        <dbReference type="Proteomes" id="UP000265768"/>
    </source>
</evidence>
<feature type="region of interest" description="Disordered" evidence="1">
    <location>
        <begin position="204"/>
        <end position="311"/>
    </location>
</feature>
<dbReference type="EMBL" id="QZEY01000003">
    <property type="protein sequence ID" value="RJL33384.1"/>
    <property type="molecule type" value="Genomic_DNA"/>
</dbReference>
<comment type="caution">
    <text evidence="4">The sequence shown here is derived from an EMBL/GenBank/DDBJ whole genome shotgun (WGS) entry which is preliminary data.</text>
</comment>
<evidence type="ECO:0008006" key="6">
    <source>
        <dbReference type="Google" id="ProtNLM"/>
    </source>
</evidence>
<keyword evidence="2" id="KW-0812">Transmembrane</keyword>
<feature type="compositionally biased region" description="Basic and acidic residues" evidence="1">
    <location>
        <begin position="212"/>
        <end position="228"/>
    </location>
</feature>
<feature type="transmembrane region" description="Helical" evidence="2">
    <location>
        <begin position="317"/>
        <end position="344"/>
    </location>
</feature>
<feature type="compositionally biased region" description="Low complexity" evidence="1">
    <location>
        <begin position="229"/>
        <end position="238"/>
    </location>
</feature>
<accession>A0A3A4B7B0</accession>
<keyword evidence="5" id="KW-1185">Reference proteome</keyword>
<feature type="compositionally biased region" description="Pro residues" evidence="1">
    <location>
        <begin position="270"/>
        <end position="282"/>
    </location>
</feature>
<evidence type="ECO:0000256" key="1">
    <source>
        <dbReference type="SAM" id="MobiDB-lite"/>
    </source>
</evidence>
<feature type="chain" id="PRO_5017335960" description="DUF11 domain-containing protein" evidence="3">
    <location>
        <begin position="23"/>
        <end position="356"/>
    </location>
</feature>
<feature type="region of interest" description="Disordered" evidence="1">
    <location>
        <begin position="135"/>
        <end position="178"/>
    </location>
</feature>